<dbReference type="InterPro" id="IPR003646">
    <property type="entry name" value="SH3-like_bac-type"/>
</dbReference>
<name>A0A3M0MBP8_9RHOB</name>
<gene>
    <name evidence="2" type="ORF">C9E81_13155</name>
</gene>
<dbReference type="AlphaFoldDB" id="A0A3M0MBP8"/>
<evidence type="ECO:0000313" key="3">
    <source>
        <dbReference type="Proteomes" id="UP000273516"/>
    </source>
</evidence>
<dbReference type="Gene3D" id="2.30.30.40">
    <property type="entry name" value="SH3 Domains"/>
    <property type="match status" value="1"/>
</dbReference>
<dbReference type="OrthoDB" id="102964at2"/>
<sequence>MLIKLCMIHARTTRTCVCGRSRRIPWHANVTGHSETFSRAARSIIPIRNDEPENSSPKERSMRLVFITASLAATAMAGALHAQTLATADTDVNIRSGPGVQHAVTGSIKSGAEVVVRGCIDSVNWCEVARDGQTGWAYGKYLTASSSNGFQSITPEPDQVEVTVIEKSTPRSNGGQNAAVGSVAGAAMGAIIGGPVGAVAGATLGGTSGAVATEEPAPEIHSYVTTHRVETVPTNVQVAPGTVLPETVPLYDIPEHPSYRYTDINGQTVLVNPYDRQIVYIYR</sequence>
<dbReference type="Proteomes" id="UP000273516">
    <property type="component" value="Unassembled WGS sequence"/>
</dbReference>
<feature type="domain" description="SH3b" evidence="1">
    <location>
        <begin position="91"/>
        <end position="143"/>
    </location>
</feature>
<accession>A0A3M0MBP8</accession>
<reference evidence="2 3" key="1">
    <citation type="submission" date="2018-07" db="EMBL/GenBank/DDBJ databases">
        <authorList>
            <person name="Zhang Y."/>
            <person name="Wang L."/>
            <person name="Ma S."/>
        </authorList>
    </citation>
    <scope>NUCLEOTIDE SEQUENCE [LARGE SCALE GENOMIC DNA]</scope>
    <source>
        <strain evidence="2 3">4-2</strain>
    </source>
</reference>
<protein>
    <submittedName>
        <fullName evidence="2">DUF1236 domain-containing protein</fullName>
    </submittedName>
</protein>
<proteinExistence type="predicted"/>
<dbReference type="Pfam" id="PF06823">
    <property type="entry name" value="DUF1236"/>
    <property type="match status" value="1"/>
</dbReference>
<evidence type="ECO:0000313" key="2">
    <source>
        <dbReference type="EMBL" id="RMC35019.1"/>
    </source>
</evidence>
<dbReference type="EMBL" id="QOKZ01000004">
    <property type="protein sequence ID" value="RMC35019.1"/>
    <property type="molecule type" value="Genomic_DNA"/>
</dbReference>
<evidence type="ECO:0000259" key="1">
    <source>
        <dbReference type="Pfam" id="PF08239"/>
    </source>
</evidence>
<dbReference type="Pfam" id="PF08239">
    <property type="entry name" value="SH3_3"/>
    <property type="match status" value="1"/>
</dbReference>
<comment type="caution">
    <text evidence="2">The sequence shown here is derived from an EMBL/GenBank/DDBJ whole genome shotgun (WGS) entry which is preliminary data.</text>
</comment>
<organism evidence="2 3">
    <name type="scientific">Paracoccus alkanivorans</name>
    <dbReference type="NCBI Taxonomy" id="2116655"/>
    <lineage>
        <taxon>Bacteria</taxon>
        <taxon>Pseudomonadati</taxon>
        <taxon>Pseudomonadota</taxon>
        <taxon>Alphaproteobacteria</taxon>
        <taxon>Rhodobacterales</taxon>
        <taxon>Paracoccaceae</taxon>
        <taxon>Paracoccus</taxon>
    </lineage>
</organism>
<keyword evidence="3" id="KW-1185">Reference proteome</keyword>
<dbReference type="InterPro" id="IPR009642">
    <property type="entry name" value="DUF1236"/>
</dbReference>